<keyword evidence="2" id="KW-1185">Reference proteome</keyword>
<sequence length="176" mass="19868">MEAFLTQYFVGEGEDPTRLRLQIEARMDDNLQRDGNRIPRGGAKPEDLKSAEGVVLFPIPGSSLSIRAFPGDFHSREGAYFFDVYDMKRRKPVKSRREFRFTLAYSEEPLISVEAAFGISWEDIGEEHEKFALQDGSACCLHRPDAPPFLFQLPSLPKPAPIGPEFGFQQPVAFTL</sequence>
<protein>
    <submittedName>
        <fullName evidence="1">Uncharacterized protein</fullName>
    </submittedName>
</protein>
<gene>
    <name evidence="1" type="ORF">B0H17DRAFT_307898</name>
</gene>
<evidence type="ECO:0000313" key="2">
    <source>
        <dbReference type="Proteomes" id="UP001221757"/>
    </source>
</evidence>
<evidence type="ECO:0000313" key="1">
    <source>
        <dbReference type="EMBL" id="KAJ7699367.1"/>
    </source>
</evidence>
<accession>A0AAD7GNK1</accession>
<name>A0AAD7GNK1_MYCRO</name>
<proteinExistence type="predicted"/>
<dbReference type="Proteomes" id="UP001221757">
    <property type="component" value="Unassembled WGS sequence"/>
</dbReference>
<dbReference type="EMBL" id="JARKIE010000023">
    <property type="protein sequence ID" value="KAJ7699367.1"/>
    <property type="molecule type" value="Genomic_DNA"/>
</dbReference>
<organism evidence="1 2">
    <name type="scientific">Mycena rosella</name>
    <name type="common">Pink bonnet</name>
    <name type="synonym">Agaricus rosellus</name>
    <dbReference type="NCBI Taxonomy" id="1033263"/>
    <lineage>
        <taxon>Eukaryota</taxon>
        <taxon>Fungi</taxon>
        <taxon>Dikarya</taxon>
        <taxon>Basidiomycota</taxon>
        <taxon>Agaricomycotina</taxon>
        <taxon>Agaricomycetes</taxon>
        <taxon>Agaricomycetidae</taxon>
        <taxon>Agaricales</taxon>
        <taxon>Marasmiineae</taxon>
        <taxon>Mycenaceae</taxon>
        <taxon>Mycena</taxon>
    </lineage>
</organism>
<dbReference type="AlphaFoldDB" id="A0AAD7GNK1"/>
<comment type="caution">
    <text evidence="1">The sequence shown here is derived from an EMBL/GenBank/DDBJ whole genome shotgun (WGS) entry which is preliminary data.</text>
</comment>
<reference evidence="1" key="1">
    <citation type="submission" date="2023-03" db="EMBL/GenBank/DDBJ databases">
        <title>Massive genome expansion in bonnet fungi (Mycena s.s.) driven by repeated elements and novel gene families across ecological guilds.</title>
        <authorList>
            <consortium name="Lawrence Berkeley National Laboratory"/>
            <person name="Harder C.B."/>
            <person name="Miyauchi S."/>
            <person name="Viragh M."/>
            <person name="Kuo A."/>
            <person name="Thoen E."/>
            <person name="Andreopoulos B."/>
            <person name="Lu D."/>
            <person name="Skrede I."/>
            <person name="Drula E."/>
            <person name="Henrissat B."/>
            <person name="Morin E."/>
            <person name="Kohler A."/>
            <person name="Barry K."/>
            <person name="LaButti K."/>
            <person name="Morin E."/>
            <person name="Salamov A."/>
            <person name="Lipzen A."/>
            <person name="Mereny Z."/>
            <person name="Hegedus B."/>
            <person name="Baldrian P."/>
            <person name="Stursova M."/>
            <person name="Weitz H."/>
            <person name="Taylor A."/>
            <person name="Grigoriev I.V."/>
            <person name="Nagy L.G."/>
            <person name="Martin F."/>
            <person name="Kauserud H."/>
        </authorList>
    </citation>
    <scope>NUCLEOTIDE SEQUENCE</scope>
    <source>
        <strain evidence="1">CBHHK067</strain>
    </source>
</reference>